<dbReference type="AlphaFoldDB" id="A0A7C3VIT9"/>
<dbReference type="Gene3D" id="3.30.450.40">
    <property type="match status" value="1"/>
</dbReference>
<dbReference type="SMART" id="SM00086">
    <property type="entry name" value="PAC"/>
    <property type="match status" value="1"/>
</dbReference>
<dbReference type="EMBL" id="DSPX01000066">
    <property type="protein sequence ID" value="HGG00397.1"/>
    <property type="molecule type" value="Genomic_DNA"/>
</dbReference>
<dbReference type="InterPro" id="IPR029016">
    <property type="entry name" value="GAF-like_dom_sf"/>
</dbReference>
<dbReference type="PROSITE" id="PS50110">
    <property type="entry name" value="RESPONSE_REGULATORY"/>
    <property type="match status" value="1"/>
</dbReference>
<dbReference type="SMART" id="SM00387">
    <property type="entry name" value="HATPase_c"/>
    <property type="match status" value="1"/>
</dbReference>
<dbReference type="InterPro" id="IPR004358">
    <property type="entry name" value="Sig_transdc_His_kin-like_C"/>
</dbReference>
<dbReference type="PROSITE" id="PS50109">
    <property type="entry name" value="HIS_KIN"/>
    <property type="match status" value="1"/>
</dbReference>
<dbReference type="SMART" id="SM00388">
    <property type="entry name" value="HisKA"/>
    <property type="match status" value="1"/>
</dbReference>
<dbReference type="InterPro" id="IPR011006">
    <property type="entry name" value="CheY-like_superfamily"/>
</dbReference>
<dbReference type="InterPro" id="IPR001789">
    <property type="entry name" value="Sig_transdc_resp-reg_receiver"/>
</dbReference>
<dbReference type="SUPFAM" id="SSF47384">
    <property type="entry name" value="Homodimeric domain of signal transducing histidine kinase"/>
    <property type="match status" value="1"/>
</dbReference>
<organism evidence="13">
    <name type="scientific">Planktothricoides sp. SpSt-374</name>
    <dbReference type="NCBI Taxonomy" id="2282167"/>
    <lineage>
        <taxon>Bacteria</taxon>
        <taxon>Bacillati</taxon>
        <taxon>Cyanobacteriota</taxon>
        <taxon>Cyanophyceae</taxon>
        <taxon>Oscillatoriophycideae</taxon>
        <taxon>Oscillatoriales</taxon>
        <taxon>Oscillatoriaceae</taxon>
        <taxon>Planktothricoides</taxon>
    </lineage>
</organism>
<dbReference type="InterPro" id="IPR035965">
    <property type="entry name" value="PAS-like_dom_sf"/>
</dbReference>
<dbReference type="CDD" id="cd17574">
    <property type="entry name" value="REC_OmpR"/>
    <property type="match status" value="1"/>
</dbReference>
<accession>A0A7C3VIT9</accession>
<dbReference type="GO" id="GO:0000155">
    <property type="term" value="F:phosphorelay sensor kinase activity"/>
    <property type="evidence" value="ECO:0007669"/>
    <property type="project" value="InterPro"/>
</dbReference>
<dbReference type="Gene3D" id="3.40.50.2300">
    <property type="match status" value="1"/>
</dbReference>
<dbReference type="InterPro" id="IPR036097">
    <property type="entry name" value="HisK_dim/P_sf"/>
</dbReference>
<feature type="domain" description="PAS" evidence="11">
    <location>
        <begin position="312"/>
        <end position="352"/>
    </location>
</feature>
<dbReference type="CDD" id="cd00082">
    <property type="entry name" value="HisKA"/>
    <property type="match status" value="1"/>
</dbReference>
<evidence type="ECO:0000259" key="12">
    <source>
        <dbReference type="PROSITE" id="PS50113"/>
    </source>
</evidence>
<dbReference type="Pfam" id="PF08448">
    <property type="entry name" value="PAS_4"/>
    <property type="match status" value="1"/>
</dbReference>
<feature type="modified residue" description="4-aspartylphosphate" evidence="7">
    <location>
        <position position="52"/>
    </location>
</feature>
<comment type="catalytic activity">
    <reaction evidence="1">
        <text>ATP + protein L-histidine = ADP + protein N-phospho-L-histidine.</text>
        <dbReference type="EC" id="2.7.13.3"/>
    </reaction>
</comment>
<keyword evidence="8" id="KW-0175">Coiled coil</keyword>
<evidence type="ECO:0000256" key="4">
    <source>
        <dbReference type="ARBA" id="ARBA00022679"/>
    </source>
</evidence>
<evidence type="ECO:0000256" key="8">
    <source>
        <dbReference type="SAM" id="Coils"/>
    </source>
</evidence>
<dbReference type="NCBIfam" id="TIGR00229">
    <property type="entry name" value="sensory_box"/>
    <property type="match status" value="1"/>
</dbReference>
<dbReference type="PANTHER" id="PTHR43547">
    <property type="entry name" value="TWO-COMPONENT HISTIDINE KINASE"/>
    <property type="match status" value="1"/>
</dbReference>
<evidence type="ECO:0000256" key="2">
    <source>
        <dbReference type="ARBA" id="ARBA00012438"/>
    </source>
</evidence>
<evidence type="ECO:0000313" key="13">
    <source>
        <dbReference type="EMBL" id="HGG00397.1"/>
    </source>
</evidence>
<evidence type="ECO:0000256" key="3">
    <source>
        <dbReference type="ARBA" id="ARBA00022553"/>
    </source>
</evidence>
<dbReference type="Gene3D" id="3.30.565.10">
    <property type="entry name" value="Histidine kinase-like ATPase, C-terminal domain"/>
    <property type="match status" value="1"/>
</dbReference>
<dbReference type="SUPFAM" id="SSF55874">
    <property type="entry name" value="ATPase domain of HSP90 chaperone/DNA topoisomerase II/histidine kinase"/>
    <property type="match status" value="1"/>
</dbReference>
<evidence type="ECO:0000256" key="5">
    <source>
        <dbReference type="ARBA" id="ARBA00022777"/>
    </source>
</evidence>
<feature type="domain" description="PAC" evidence="12">
    <location>
        <begin position="376"/>
        <end position="428"/>
    </location>
</feature>
<dbReference type="EC" id="2.7.13.3" evidence="2"/>
<comment type="caution">
    <text evidence="13">The sequence shown here is derived from an EMBL/GenBank/DDBJ whole genome shotgun (WGS) entry which is preliminary data.</text>
</comment>
<dbReference type="InterPro" id="IPR003018">
    <property type="entry name" value="GAF"/>
</dbReference>
<keyword evidence="3 7" id="KW-0597">Phosphoprotein</keyword>
<dbReference type="InterPro" id="IPR003594">
    <property type="entry name" value="HATPase_dom"/>
</dbReference>
<gene>
    <name evidence="13" type="ORF">ENR15_07030</name>
</gene>
<dbReference type="InterPro" id="IPR001610">
    <property type="entry name" value="PAC"/>
</dbReference>
<dbReference type="Pfam" id="PF00512">
    <property type="entry name" value="HisKA"/>
    <property type="match status" value="1"/>
</dbReference>
<dbReference type="Pfam" id="PF02518">
    <property type="entry name" value="HATPase_c"/>
    <property type="match status" value="1"/>
</dbReference>
<dbReference type="InterPro" id="IPR000014">
    <property type="entry name" value="PAS"/>
</dbReference>
<proteinExistence type="predicted"/>
<evidence type="ECO:0000259" key="10">
    <source>
        <dbReference type="PROSITE" id="PS50110"/>
    </source>
</evidence>
<dbReference type="PRINTS" id="PR00344">
    <property type="entry name" value="BCTRLSENSOR"/>
</dbReference>
<keyword evidence="4" id="KW-0808">Transferase</keyword>
<dbReference type="InterPro" id="IPR036890">
    <property type="entry name" value="HATPase_C_sf"/>
</dbReference>
<dbReference type="Pfam" id="PF01590">
    <property type="entry name" value="GAF"/>
    <property type="match status" value="1"/>
</dbReference>
<evidence type="ECO:0000256" key="1">
    <source>
        <dbReference type="ARBA" id="ARBA00000085"/>
    </source>
</evidence>
<dbReference type="InterPro" id="IPR013656">
    <property type="entry name" value="PAS_4"/>
</dbReference>
<sequence length="683" mass="76649">MAKILVIDDDITIQLVLQHLLQEEGHEVVIAREGKDGIRKAREWHPDGIICDWMMPSLDGLEVCRQVKAIPDLATTFFILLTAREEVDDLVKGLDAGADEFLSKLVEAEKLLARMRAGLRSRTLTQQLSQKSALLAALVEVQGCLLADNSTNGCYAQVISTLGRALDASHAYFWEASPDSPNLNRMRVDWFPKQYRHNARLGVQSPHSSYPPASWLQLLAKGQVIHTTAANLPASERQILEDLDIQTLVLFPVTVNGKYCGFIGCENHSRARLWDDSEMDLLRATVSAISLHLERSAAEGEKARSLAALQESEARYRAIVEDQTELICRFAPDGTITFVNDAYCRYFGISRDMARMGSLVPIIPDLTRDFYTHPVVTREHSLILPNGEVRIHQWTDRALFDDQNRLLGFQAVGQDITDRKRAEEEAIKALEKEKELLELKSRFVSMVSHEFRTPLTTILSAADLLEYYIDTWTATKNLEYIQRIQTAAVNMTNLLEDVLFIGRSEANKILFNPKPIDLSEFCQKILAEIQACLATNHLITFTEHFVNFELIHHENRNDLPKSQQPVLAFMDEKLLQQIIGNLVSNSLKYSPIDGRVEFHLIWGKSEVKIAVKDNGIGIPTEELPHLFESFYRAKNTADIPGTGLGLAIVKRSVDVHGGEISVESELGIGTTFTVTLPLISLSS</sequence>
<name>A0A7C3VIT9_9CYAN</name>
<dbReference type="Gene3D" id="3.30.450.20">
    <property type="entry name" value="PAS domain"/>
    <property type="match status" value="1"/>
</dbReference>
<dbReference type="CDD" id="cd00075">
    <property type="entry name" value="HATPase"/>
    <property type="match status" value="1"/>
</dbReference>
<dbReference type="PROSITE" id="PS50113">
    <property type="entry name" value="PAC"/>
    <property type="match status" value="1"/>
</dbReference>
<reference evidence="13" key="1">
    <citation type="journal article" date="2020" name="mSystems">
        <title>Genome- and Community-Level Interaction Insights into Carbon Utilization and Element Cycling Functions of Hydrothermarchaeota in Hydrothermal Sediment.</title>
        <authorList>
            <person name="Zhou Z."/>
            <person name="Liu Y."/>
            <person name="Xu W."/>
            <person name="Pan J."/>
            <person name="Luo Z.H."/>
            <person name="Li M."/>
        </authorList>
    </citation>
    <scope>NUCLEOTIDE SEQUENCE [LARGE SCALE GENOMIC DNA]</scope>
    <source>
        <strain evidence="13">SpSt-374</strain>
    </source>
</reference>
<feature type="coiled-coil region" evidence="8">
    <location>
        <begin position="413"/>
        <end position="440"/>
    </location>
</feature>
<dbReference type="SMART" id="SM00091">
    <property type="entry name" value="PAS"/>
    <property type="match status" value="1"/>
</dbReference>
<dbReference type="SUPFAM" id="SSF55781">
    <property type="entry name" value="GAF domain-like"/>
    <property type="match status" value="1"/>
</dbReference>
<evidence type="ECO:0000259" key="11">
    <source>
        <dbReference type="PROSITE" id="PS50112"/>
    </source>
</evidence>
<dbReference type="Pfam" id="PF00072">
    <property type="entry name" value="Response_reg"/>
    <property type="match status" value="1"/>
</dbReference>
<evidence type="ECO:0000259" key="9">
    <source>
        <dbReference type="PROSITE" id="PS50109"/>
    </source>
</evidence>
<keyword evidence="6" id="KW-0902">Two-component regulatory system</keyword>
<dbReference type="CDD" id="cd00130">
    <property type="entry name" value="PAS"/>
    <property type="match status" value="1"/>
</dbReference>
<dbReference type="FunFam" id="3.30.565.10:FF:000006">
    <property type="entry name" value="Sensor histidine kinase WalK"/>
    <property type="match status" value="1"/>
</dbReference>
<feature type="domain" description="Response regulatory" evidence="10">
    <location>
        <begin position="3"/>
        <end position="119"/>
    </location>
</feature>
<dbReference type="InterPro" id="IPR000700">
    <property type="entry name" value="PAS-assoc_C"/>
</dbReference>
<evidence type="ECO:0000256" key="6">
    <source>
        <dbReference type="ARBA" id="ARBA00023012"/>
    </source>
</evidence>
<dbReference type="Gene3D" id="1.10.287.130">
    <property type="match status" value="1"/>
</dbReference>
<evidence type="ECO:0000256" key="7">
    <source>
        <dbReference type="PROSITE-ProRule" id="PRU00169"/>
    </source>
</evidence>
<feature type="domain" description="Histidine kinase" evidence="9">
    <location>
        <begin position="446"/>
        <end position="680"/>
    </location>
</feature>
<keyword evidence="5" id="KW-0418">Kinase</keyword>
<dbReference type="SMART" id="SM00448">
    <property type="entry name" value="REC"/>
    <property type="match status" value="1"/>
</dbReference>
<dbReference type="PROSITE" id="PS50112">
    <property type="entry name" value="PAS"/>
    <property type="match status" value="1"/>
</dbReference>
<dbReference type="PANTHER" id="PTHR43547:SF2">
    <property type="entry name" value="HYBRID SIGNAL TRANSDUCTION HISTIDINE KINASE C"/>
    <property type="match status" value="1"/>
</dbReference>
<protein>
    <recommendedName>
        <fullName evidence="2">histidine kinase</fullName>
        <ecNumber evidence="2">2.7.13.3</ecNumber>
    </recommendedName>
</protein>
<dbReference type="InterPro" id="IPR003661">
    <property type="entry name" value="HisK_dim/P_dom"/>
</dbReference>
<dbReference type="InterPro" id="IPR005467">
    <property type="entry name" value="His_kinase_dom"/>
</dbReference>
<dbReference type="SUPFAM" id="SSF55785">
    <property type="entry name" value="PYP-like sensor domain (PAS domain)"/>
    <property type="match status" value="1"/>
</dbReference>
<dbReference type="SUPFAM" id="SSF52172">
    <property type="entry name" value="CheY-like"/>
    <property type="match status" value="1"/>
</dbReference>